<dbReference type="AlphaFoldDB" id="A0A1J7JWS1"/>
<evidence type="ECO:0000313" key="1">
    <source>
        <dbReference type="EMBL" id="OIW32226.1"/>
    </source>
</evidence>
<keyword evidence="2" id="KW-1185">Reference proteome</keyword>
<dbReference type="InParanoid" id="A0A1J7JWS1"/>
<proteinExistence type="predicted"/>
<gene>
    <name evidence="1" type="ORF">CONLIGDRAFT_678635</name>
</gene>
<name>A0A1J7JWS1_9PEZI</name>
<dbReference type="EMBL" id="KV875095">
    <property type="protein sequence ID" value="OIW32226.1"/>
    <property type="molecule type" value="Genomic_DNA"/>
</dbReference>
<evidence type="ECO:0000313" key="2">
    <source>
        <dbReference type="Proteomes" id="UP000182658"/>
    </source>
</evidence>
<sequence>MSTHSAWLRPLFIRAKHQQRTDQHFYPSFFFDPTPYMRLVHRPAVSRTTPPFYKTLPSPSPASFKRAGLVRLHSFYRNGRQHILFQAPSLIIFSGTKTKSERQSRPVTLSRRSCLQTSGTVAFVPVLNNYRREPPTASDNGLVAPAFESLGRALEGPSVASPALARL</sequence>
<accession>A0A1J7JWS1</accession>
<reference evidence="1 2" key="1">
    <citation type="submission" date="2016-10" db="EMBL/GenBank/DDBJ databases">
        <title>Draft genome sequence of Coniochaeta ligniaria NRRL30616, a lignocellulolytic fungus for bioabatement of inhibitors in plant biomass hydrolysates.</title>
        <authorList>
            <consortium name="DOE Joint Genome Institute"/>
            <person name="Jimenez D.J."/>
            <person name="Hector R.E."/>
            <person name="Riley R."/>
            <person name="Sun H."/>
            <person name="Grigoriev I.V."/>
            <person name="Van Elsas J.D."/>
            <person name="Nichols N.N."/>
        </authorList>
    </citation>
    <scope>NUCLEOTIDE SEQUENCE [LARGE SCALE GENOMIC DNA]</scope>
    <source>
        <strain evidence="1 2">NRRL 30616</strain>
    </source>
</reference>
<organism evidence="1 2">
    <name type="scientific">Coniochaeta ligniaria NRRL 30616</name>
    <dbReference type="NCBI Taxonomy" id="1408157"/>
    <lineage>
        <taxon>Eukaryota</taxon>
        <taxon>Fungi</taxon>
        <taxon>Dikarya</taxon>
        <taxon>Ascomycota</taxon>
        <taxon>Pezizomycotina</taxon>
        <taxon>Sordariomycetes</taxon>
        <taxon>Sordariomycetidae</taxon>
        <taxon>Coniochaetales</taxon>
        <taxon>Coniochaetaceae</taxon>
        <taxon>Coniochaeta</taxon>
    </lineage>
</organism>
<dbReference type="Proteomes" id="UP000182658">
    <property type="component" value="Unassembled WGS sequence"/>
</dbReference>
<protein>
    <submittedName>
        <fullName evidence="1">Uncharacterized protein</fullName>
    </submittedName>
</protein>